<dbReference type="PANTHER" id="PTHR43244">
    <property type="match status" value="1"/>
</dbReference>
<dbReference type="InterPro" id="IPR019919">
    <property type="entry name" value="Lucif-like_OxRdtase_MSMEG_2256"/>
</dbReference>
<dbReference type="CDD" id="cd01097">
    <property type="entry name" value="Tetrahydromethanopterin_reductase"/>
    <property type="match status" value="1"/>
</dbReference>
<dbReference type="InterPro" id="IPR011251">
    <property type="entry name" value="Luciferase-like_dom"/>
</dbReference>
<dbReference type="InterPro" id="IPR050564">
    <property type="entry name" value="F420-G6PD/mer"/>
</dbReference>
<comment type="caution">
    <text evidence="2">The sequence shown here is derived from an EMBL/GenBank/DDBJ whole genome shotgun (WGS) entry which is preliminary data.</text>
</comment>
<gene>
    <name evidence="2" type="ORF">GCM10022287_15990</name>
</gene>
<protein>
    <submittedName>
        <fullName evidence="2">LLM class F420-dependent oxidoreductase</fullName>
    </submittedName>
</protein>
<dbReference type="RefSeq" id="WP_344753092.1">
    <property type="nucleotide sequence ID" value="NZ_BAABBW010000002.1"/>
</dbReference>
<proteinExistence type="predicted"/>
<dbReference type="InterPro" id="IPR036661">
    <property type="entry name" value="Luciferase-like_sf"/>
</dbReference>
<evidence type="ECO:0000313" key="3">
    <source>
        <dbReference type="Proteomes" id="UP001501079"/>
    </source>
</evidence>
<dbReference type="NCBIfam" id="TIGR03617">
    <property type="entry name" value="F420_MSMEG_2256"/>
    <property type="match status" value="1"/>
</dbReference>
<dbReference type="EMBL" id="BAABBW010000002">
    <property type="protein sequence ID" value="GAA4173498.1"/>
    <property type="molecule type" value="Genomic_DNA"/>
</dbReference>
<name>A0ABP7ZYR3_9MICO</name>
<feature type="domain" description="Luciferase-like" evidence="1">
    <location>
        <begin position="10"/>
        <end position="311"/>
    </location>
</feature>
<dbReference type="Gene3D" id="3.20.20.30">
    <property type="entry name" value="Luciferase-like domain"/>
    <property type="match status" value="1"/>
</dbReference>
<keyword evidence="3" id="KW-1185">Reference proteome</keyword>
<dbReference type="Proteomes" id="UP001501079">
    <property type="component" value="Unassembled WGS sequence"/>
</dbReference>
<dbReference type="Pfam" id="PF00296">
    <property type="entry name" value="Bac_luciferase"/>
    <property type="match status" value="1"/>
</dbReference>
<dbReference type="SUPFAM" id="SSF51679">
    <property type="entry name" value="Bacterial luciferase-like"/>
    <property type="match status" value="1"/>
</dbReference>
<evidence type="ECO:0000259" key="1">
    <source>
        <dbReference type="Pfam" id="PF00296"/>
    </source>
</evidence>
<organism evidence="2 3">
    <name type="scientific">Gryllotalpicola koreensis</name>
    <dbReference type="NCBI Taxonomy" id="993086"/>
    <lineage>
        <taxon>Bacteria</taxon>
        <taxon>Bacillati</taxon>
        <taxon>Actinomycetota</taxon>
        <taxon>Actinomycetes</taxon>
        <taxon>Micrococcales</taxon>
        <taxon>Microbacteriaceae</taxon>
        <taxon>Gryllotalpicola</taxon>
    </lineage>
</organism>
<accession>A0ABP7ZYR3</accession>
<dbReference type="PANTHER" id="PTHR43244:SF2">
    <property type="entry name" value="CONSERVED HYPOTHETICAL ALANINE AND PROLINE-RICH PROTEIN"/>
    <property type="match status" value="1"/>
</dbReference>
<reference evidence="3" key="1">
    <citation type="journal article" date="2019" name="Int. J. Syst. Evol. Microbiol.">
        <title>The Global Catalogue of Microorganisms (GCM) 10K type strain sequencing project: providing services to taxonomists for standard genome sequencing and annotation.</title>
        <authorList>
            <consortium name="The Broad Institute Genomics Platform"/>
            <consortium name="The Broad Institute Genome Sequencing Center for Infectious Disease"/>
            <person name="Wu L."/>
            <person name="Ma J."/>
        </authorList>
    </citation>
    <scope>NUCLEOTIDE SEQUENCE [LARGE SCALE GENOMIC DNA]</scope>
    <source>
        <strain evidence="3">JCM 17591</strain>
    </source>
</reference>
<evidence type="ECO:0000313" key="2">
    <source>
        <dbReference type="EMBL" id="GAA4173498.1"/>
    </source>
</evidence>
<sequence length="345" mass="37688">MKIDGFLGITPNEAVATATELRGLGYDGAFTAEVQHDPFVALSRIADPELGLDIGTKIAVAFARSPMTLAYTAHDLNELSGGRLKLGLGSQVSAHITRRFSMPWSAPAERMREYVLALRAIWSSWRTGERLDFEGRHYRHTLMTPNFTPPVTAPNPPQVWIAAVGPKMTEVAAEVSDGILLHGFWTPEYMAQVLEPAIARGLARAGRSRPEIEVTAGGFTITGSTEQEMAEQRERVRAQISFYGSTPTYRGVLEVHGWGELGDRLHELSVSGAKDKWQQMARIVPDEVVDAFAVTAEPARLPAALFELHRRWADRVGVSKPGSVSDADWAAALEPLRAAPGLVAR</sequence>